<dbReference type="EMBL" id="CP058529">
    <property type="protein sequence ID" value="QLG29175.1"/>
    <property type="molecule type" value="Genomic_DNA"/>
</dbReference>
<dbReference type="CDD" id="cd00090">
    <property type="entry name" value="HTH_ARSR"/>
    <property type="match status" value="1"/>
</dbReference>
<dbReference type="RefSeq" id="WP_179170749.1">
    <property type="nucleotide sequence ID" value="NZ_CP058529.1"/>
</dbReference>
<dbReference type="GO" id="GO:0043200">
    <property type="term" value="P:response to amino acid"/>
    <property type="evidence" value="ECO:0007669"/>
    <property type="project" value="TreeGrafter"/>
</dbReference>
<dbReference type="SUPFAM" id="SSF46785">
    <property type="entry name" value="Winged helix' DNA-binding domain"/>
    <property type="match status" value="1"/>
</dbReference>
<keyword evidence="2" id="KW-0238">DNA-binding</keyword>
<evidence type="ECO:0000256" key="3">
    <source>
        <dbReference type="ARBA" id="ARBA00023163"/>
    </source>
</evidence>
<dbReference type="Gene3D" id="1.10.10.10">
    <property type="entry name" value="Winged helix-like DNA-binding domain superfamily/Winged helix DNA-binding domain"/>
    <property type="match status" value="1"/>
</dbReference>
<dbReference type="Proteomes" id="UP000509750">
    <property type="component" value="Chromosome"/>
</dbReference>
<dbReference type="PRINTS" id="PR00033">
    <property type="entry name" value="HTHASNC"/>
</dbReference>
<keyword evidence="1" id="KW-0805">Transcription regulation</keyword>
<dbReference type="GeneID" id="56030624"/>
<dbReference type="InterPro" id="IPR011991">
    <property type="entry name" value="ArsR-like_HTH"/>
</dbReference>
<dbReference type="KEGG" id="halg:HUG10_17285"/>
<dbReference type="PROSITE" id="PS50956">
    <property type="entry name" value="HTH_ASNC_2"/>
    <property type="match status" value="1"/>
</dbReference>
<evidence type="ECO:0000259" key="4">
    <source>
        <dbReference type="PROSITE" id="PS50956"/>
    </source>
</evidence>
<keyword evidence="6" id="KW-1185">Reference proteome</keyword>
<dbReference type="AlphaFoldDB" id="A0A7D5KNB1"/>
<sequence>MSYDLDGVDMGILQSLQSDARNATTESIGERVGLSASAVASRIKNLEEEGVIEGYAPLVDYEKAGFDRHLLIVGTITSDDREATLQNAIGVENVVSVTELLTDDENVTVEVVCPSQEHAETACDELNELGIQIVNTEIVKSRYERVFNHSGTEITVEA</sequence>
<dbReference type="PANTHER" id="PTHR30154">
    <property type="entry name" value="LEUCINE-RESPONSIVE REGULATORY PROTEIN"/>
    <property type="match status" value="1"/>
</dbReference>
<dbReference type="GO" id="GO:0005829">
    <property type="term" value="C:cytosol"/>
    <property type="evidence" value="ECO:0007669"/>
    <property type="project" value="TreeGrafter"/>
</dbReference>
<organism evidence="5 6">
    <name type="scientific">Halorarum halophilum</name>
    <dbReference type="NCBI Taxonomy" id="2743090"/>
    <lineage>
        <taxon>Archaea</taxon>
        <taxon>Methanobacteriati</taxon>
        <taxon>Methanobacteriota</taxon>
        <taxon>Stenosarchaea group</taxon>
        <taxon>Halobacteria</taxon>
        <taxon>Halobacteriales</taxon>
        <taxon>Haloferacaceae</taxon>
        <taxon>Halorarum</taxon>
    </lineage>
</organism>
<dbReference type="Pfam" id="PF13412">
    <property type="entry name" value="HTH_24"/>
    <property type="match status" value="1"/>
</dbReference>
<dbReference type="GO" id="GO:0043565">
    <property type="term" value="F:sequence-specific DNA binding"/>
    <property type="evidence" value="ECO:0007669"/>
    <property type="project" value="InterPro"/>
</dbReference>
<dbReference type="PANTHER" id="PTHR30154:SF34">
    <property type="entry name" value="TRANSCRIPTIONAL REGULATOR AZLB"/>
    <property type="match status" value="1"/>
</dbReference>
<evidence type="ECO:0000313" key="5">
    <source>
        <dbReference type="EMBL" id="QLG29175.1"/>
    </source>
</evidence>
<proteinExistence type="predicted"/>
<evidence type="ECO:0000256" key="1">
    <source>
        <dbReference type="ARBA" id="ARBA00023015"/>
    </source>
</evidence>
<evidence type="ECO:0000313" key="6">
    <source>
        <dbReference type="Proteomes" id="UP000509750"/>
    </source>
</evidence>
<reference evidence="5 6" key="1">
    <citation type="submission" date="2020-07" db="EMBL/GenBank/DDBJ databases">
        <title>Gai3-2, isolated from salt lake.</title>
        <authorList>
            <person name="Cui H."/>
            <person name="Shi X."/>
        </authorList>
    </citation>
    <scope>NUCLEOTIDE SEQUENCE [LARGE SCALE GENOMIC DNA]</scope>
    <source>
        <strain evidence="5 6">Gai3-2</strain>
    </source>
</reference>
<gene>
    <name evidence="5" type="ORF">HUG10_17285</name>
</gene>
<name>A0A7D5KNB1_9EURY</name>
<keyword evidence="3" id="KW-0804">Transcription</keyword>
<dbReference type="InterPro" id="IPR000485">
    <property type="entry name" value="AsnC-type_HTH_dom"/>
</dbReference>
<protein>
    <submittedName>
        <fullName evidence="5">Winged helix-turn-helix transcriptional regulator</fullName>
    </submittedName>
</protein>
<evidence type="ECO:0000256" key="2">
    <source>
        <dbReference type="ARBA" id="ARBA00023125"/>
    </source>
</evidence>
<dbReference type="SMART" id="SM00344">
    <property type="entry name" value="HTH_ASNC"/>
    <property type="match status" value="1"/>
</dbReference>
<dbReference type="InterPro" id="IPR036388">
    <property type="entry name" value="WH-like_DNA-bd_sf"/>
</dbReference>
<dbReference type="InterPro" id="IPR019888">
    <property type="entry name" value="Tscrpt_reg_AsnC-like"/>
</dbReference>
<accession>A0A7D5KNB1</accession>
<dbReference type="OrthoDB" id="342030at2157"/>
<dbReference type="InterPro" id="IPR036390">
    <property type="entry name" value="WH_DNA-bd_sf"/>
</dbReference>
<feature type="domain" description="HTH asnC-type" evidence="4">
    <location>
        <begin position="5"/>
        <end position="67"/>
    </location>
</feature>